<sequence>MGPSAGTFLCVARLRRHLRSISCRMKSNRMSMSSTSAPRRSRPRAGHLNPAAICRHSSARSASKTEPLARRAHARRASIGGHMYFQLTSFLSCSLVEDHWIFLDCRGDRYFAVPAERMPSDIPDLGHPAIRSRAASDLRKDALEPVTVHPPKAKLDTGEGQRDLKVRLIAFCFLLRAFARRSGHFAKLEAVSAKGKLRAHDSRPKKSLELCVRSFEKVMRWFPVESQCLPQALALQEFLVSAGHDVTVVVGVTTNPFKAHCWVQKGDCVLLQAPEFVRGYSPVRVFQ</sequence>
<evidence type="ECO:0000313" key="4">
    <source>
        <dbReference type="Proteomes" id="UP000219422"/>
    </source>
</evidence>
<feature type="compositionally biased region" description="Low complexity" evidence="1">
    <location>
        <begin position="29"/>
        <end position="38"/>
    </location>
</feature>
<dbReference type="KEGG" id="sya:A6768_07325"/>
<proteinExistence type="predicted"/>
<dbReference type="InterPro" id="IPR032708">
    <property type="entry name" value="McjB_C"/>
</dbReference>
<dbReference type="Proteomes" id="UP000219422">
    <property type="component" value="Chromosome"/>
</dbReference>
<dbReference type="EMBL" id="CP023741">
    <property type="protein sequence ID" value="ATI79854.1"/>
    <property type="molecule type" value="Genomic_DNA"/>
</dbReference>
<dbReference type="AlphaFoldDB" id="A0A291MXI8"/>
<feature type="domain" description="Microcin J25-processing protein McjB C-terminal" evidence="2">
    <location>
        <begin position="175"/>
        <end position="283"/>
    </location>
</feature>
<evidence type="ECO:0000313" key="3">
    <source>
        <dbReference type="EMBL" id="ATI79854.1"/>
    </source>
</evidence>
<reference evidence="3 4" key="1">
    <citation type="submission" date="2017-10" db="EMBL/GenBank/DDBJ databases">
        <title>Sphingobium yanoikuyae S72.</title>
        <authorList>
            <person name="Sanchez E."/>
            <person name="Bustos P."/>
            <person name="Mendoza P."/>
            <person name="Guo X."/>
            <person name="Mendoza A."/>
        </authorList>
    </citation>
    <scope>NUCLEOTIDE SEQUENCE [LARGE SCALE GENOMIC DNA]</scope>
    <source>
        <strain evidence="3 4">S72</strain>
    </source>
</reference>
<gene>
    <name evidence="3" type="ORF">A6768_07325</name>
</gene>
<feature type="region of interest" description="Disordered" evidence="1">
    <location>
        <begin position="27"/>
        <end position="46"/>
    </location>
</feature>
<accession>A0A291MXI8</accession>
<dbReference type="NCBIfam" id="NF033537">
    <property type="entry name" value="lasso_biosyn_B2"/>
    <property type="match status" value="1"/>
</dbReference>
<protein>
    <recommendedName>
        <fullName evidence="2">Microcin J25-processing protein McjB C-terminal domain-containing protein</fullName>
    </recommendedName>
</protein>
<dbReference type="Pfam" id="PF13471">
    <property type="entry name" value="Transglut_core3"/>
    <property type="match status" value="1"/>
</dbReference>
<name>A0A291MXI8_SPHYA</name>
<evidence type="ECO:0000259" key="2">
    <source>
        <dbReference type="Pfam" id="PF13471"/>
    </source>
</evidence>
<evidence type="ECO:0000256" key="1">
    <source>
        <dbReference type="SAM" id="MobiDB-lite"/>
    </source>
</evidence>
<organism evidence="3 4">
    <name type="scientific">Sphingobium yanoikuyae</name>
    <name type="common">Sphingomonas yanoikuyae</name>
    <dbReference type="NCBI Taxonomy" id="13690"/>
    <lineage>
        <taxon>Bacteria</taxon>
        <taxon>Pseudomonadati</taxon>
        <taxon>Pseudomonadota</taxon>
        <taxon>Alphaproteobacteria</taxon>
        <taxon>Sphingomonadales</taxon>
        <taxon>Sphingomonadaceae</taxon>
        <taxon>Sphingobium</taxon>
    </lineage>
</organism>
<dbReference type="InterPro" id="IPR053521">
    <property type="entry name" value="McjB-like"/>
</dbReference>